<sequence>MDDRHQFFAIAKAGQYYRLLAAVRHACLWGMATLRQCLHVLHIFSHSENRLALHQELRFAEDYFRNSDPPSVSPPPSWYSNFGPCPFPFITTCLMMGAALNPETLHAGVVNEEPYGFPFDVAGSRHGITIIDITDLENVKYCFIHRAVADAMSFQRLKATMPIPVPGLPCSRFQPLTGWQYAMNYYREDDMNLQSSTDLPTTLEEKPLVDIEALVETWPYTTWSNYRPTLPAASPPIPRQVPKSLLEKSLDKVVDVILSSNHLGDFKAVKDTLELLPNIRLLLKEHLLRRAGDVGRTKPSLLLLALSYEGEHTLDWAPFTSLKLSHIRVILENGSFSSVETINLSGLLTPGCIERLSPILSHLPALKTLCVLEKPDRVDDSMSAHAIAELTSLNPELRLNKILNSGLFSIPFRGHPWIPDTSEAPRVIPGFPSVQLLVYHRSEAIRERVAPYEHFSLGDALLNPARLVNIILRYCQILIANRYQMGGGTGYQLAVCIATASSTPGSPETGEIGVLPAQTYLYGRDSHYSLTAKGCYSDMRDLRPGQWTILMVRNLPGMGYGDPGASFDRGFMYAFLRCRSVIPARRPQEELIEIDEADLDVFSFEGFLQETCRHTGPVDLERFLQPLRETAGRHPLFNSRINDVLRCMSAREASSMLVRFMENIPNIDRAKQETLDEFA</sequence>
<evidence type="ECO:0000313" key="2">
    <source>
        <dbReference type="Proteomes" id="UP001160390"/>
    </source>
</evidence>
<keyword evidence="2" id="KW-1185">Reference proteome</keyword>
<dbReference type="Proteomes" id="UP001160390">
    <property type="component" value="Unassembled WGS sequence"/>
</dbReference>
<protein>
    <submittedName>
        <fullName evidence="1">Uncharacterized protein</fullName>
    </submittedName>
</protein>
<comment type="caution">
    <text evidence="1">The sequence shown here is derived from an EMBL/GenBank/DDBJ whole genome shotgun (WGS) entry which is preliminary data.</text>
</comment>
<name>A0AA35LTZ1_9HYPO</name>
<reference evidence="1" key="1">
    <citation type="submission" date="2023-01" db="EMBL/GenBank/DDBJ databases">
        <authorList>
            <person name="Piombo E."/>
        </authorList>
    </citation>
    <scope>NUCLEOTIDE SEQUENCE</scope>
</reference>
<organism evidence="1 2">
    <name type="scientific">Clonostachys chloroleuca</name>
    <dbReference type="NCBI Taxonomy" id="1926264"/>
    <lineage>
        <taxon>Eukaryota</taxon>
        <taxon>Fungi</taxon>
        <taxon>Dikarya</taxon>
        <taxon>Ascomycota</taxon>
        <taxon>Pezizomycotina</taxon>
        <taxon>Sordariomycetes</taxon>
        <taxon>Hypocreomycetidae</taxon>
        <taxon>Hypocreales</taxon>
        <taxon>Bionectriaceae</taxon>
        <taxon>Clonostachys</taxon>
    </lineage>
</organism>
<dbReference type="EMBL" id="CABFNP030000654">
    <property type="protein sequence ID" value="CAI6074669.1"/>
    <property type="molecule type" value="Genomic_DNA"/>
</dbReference>
<accession>A0AA35LTZ1</accession>
<gene>
    <name evidence="1" type="ORF">CCHLO57077_00016331</name>
</gene>
<evidence type="ECO:0000313" key="1">
    <source>
        <dbReference type="EMBL" id="CAI6074669.1"/>
    </source>
</evidence>
<dbReference type="AlphaFoldDB" id="A0AA35LTZ1"/>
<proteinExistence type="predicted"/>